<feature type="region of interest" description="Disordered" evidence="1">
    <location>
        <begin position="185"/>
        <end position="219"/>
    </location>
</feature>
<dbReference type="Proteomes" id="UP000830115">
    <property type="component" value="Chromosome"/>
</dbReference>
<dbReference type="EMBL" id="CP086322">
    <property type="protein sequence ID" value="UQA90691.1"/>
    <property type="molecule type" value="Genomic_DNA"/>
</dbReference>
<feature type="compositionally biased region" description="Basic residues" evidence="1">
    <location>
        <begin position="210"/>
        <end position="219"/>
    </location>
</feature>
<evidence type="ECO:0000259" key="2">
    <source>
        <dbReference type="Pfam" id="PF20229"/>
    </source>
</evidence>
<dbReference type="RefSeq" id="WP_248861452.1">
    <property type="nucleotide sequence ID" value="NZ_CP086322.1"/>
</dbReference>
<protein>
    <submittedName>
        <fullName evidence="3">Chromate resistance protein</fullName>
    </submittedName>
</protein>
<keyword evidence="4" id="KW-1185">Reference proteome</keyword>
<feature type="compositionally biased region" description="Basic and acidic residues" evidence="1">
    <location>
        <begin position="187"/>
        <end position="203"/>
    </location>
</feature>
<gene>
    <name evidence="3" type="ORF">K9S39_01205</name>
</gene>
<organism evidence="3 4">
    <name type="scientific">Streptomyces halobius</name>
    <dbReference type="NCBI Taxonomy" id="2879846"/>
    <lineage>
        <taxon>Bacteria</taxon>
        <taxon>Bacillati</taxon>
        <taxon>Actinomycetota</taxon>
        <taxon>Actinomycetes</taxon>
        <taxon>Kitasatosporales</taxon>
        <taxon>Streptomycetaceae</taxon>
        <taxon>Streptomyces</taxon>
    </lineage>
</organism>
<dbReference type="InterPro" id="IPR046858">
    <property type="entry name" value="ChrB_N"/>
</dbReference>
<name>A0ABY4M2R5_9ACTN</name>
<reference evidence="3" key="1">
    <citation type="submission" date="2021-10" db="EMBL/GenBank/DDBJ databases">
        <title>Streptomyces nigrumlapis sp.nov.,an antimicrobial producing actinobacterium isolated from Black Gobi rocks.</title>
        <authorList>
            <person name="Wen Y."/>
            <person name="Zhang W."/>
            <person name="Liu X.G."/>
        </authorList>
    </citation>
    <scope>NUCLEOTIDE SEQUENCE</scope>
    <source>
        <strain evidence="3">ST13-2-2</strain>
    </source>
</reference>
<sequence length="219" mass="24355">MGAAELPHPPRAPTPRITIWRKLKRLGIAQLSDGLVALPADARTREHLEWIADEVLDAGGTATAWLAQPASAAQERSLAEGMADARAAEYQQVLGEAEQARTADEATRRGVLRRLRAELRRIHRRDYFRLSGVPPRPPWPPCTPTTTATIPRRVPPKEWTTCAGIHIDRAACAWLIRRAPTCWDANPPDHQDRGGRAVGRTEVRSLTPPHQRRRGRLVG</sequence>
<evidence type="ECO:0000256" key="1">
    <source>
        <dbReference type="SAM" id="MobiDB-lite"/>
    </source>
</evidence>
<dbReference type="Pfam" id="PF20229">
    <property type="entry name" value="ChrB_N"/>
    <property type="match status" value="1"/>
</dbReference>
<accession>A0ABY4M2R5</accession>
<proteinExistence type="predicted"/>
<evidence type="ECO:0000313" key="3">
    <source>
        <dbReference type="EMBL" id="UQA90691.1"/>
    </source>
</evidence>
<evidence type="ECO:0000313" key="4">
    <source>
        <dbReference type="Proteomes" id="UP000830115"/>
    </source>
</evidence>
<feature type="domain" description="ChrB N-terminal" evidence="2">
    <location>
        <begin position="16"/>
        <end position="98"/>
    </location>
</feature>